<accession>A0AAJ0MD68</accession>
<evidence type="ECO:0000313" key="1">
    <source>
        <dbReference type="EMBL" id="KAK3350321.1"/>
    </source>
</evidence>
<proteinExistence type="predicted"/>
<dbReference type="AlphaFoldDB" id="A0AAJ0MD68"/>
<feature type="non-terminal residue" evidence="1">
    <location>
        <position position="257"/>
    </location>
</feature>
<name>A0AAJ0MD68_9PEZI</name>
<comment type="caution">
    <text evidence="1">The sequence shown here is derived from an EMBL/GenBank/DDBJ whole genome shotgun (WGS) entry which is preliminary data.</text>
</comment>
<feature type="non-terminal residue" evidence="1">
    <location>
        <position position="1"/>
    </location>
</feature>
<reference evidence="1" key="1">
    <citation type="journal article" date="2023" name="Mol. Phylogenet. Evol.">
        <title>Genome-scale phylogeny and comparative genomics of the fungal order Sordariales.</title>
        <authorList>
            <person name="Hensen N."/>
            <person name="Bonometti L."/>
            <person name="Westerberg I."/>
            <person name="Brannstrom I.O."/>
            <person name="Guillou S."/>
            <person name="Cros-Aarteil S."/>
            <person name="Calhoun S."/>
            <person name="Haridas S."/>
            <person name="Kuo A."/>
            <person name="Mondo S."/>
            <person name="Pangilinan J."/>
            <person name="Riley R."/>
            <person name="LaButti K."/>
            <person name="Andreopoulos B."/>
            <person name="Lipzen A."/>
            <person name="Chen C."/>
            <person name="Yan M."/>
            <person name="Daum C."/>
            <person name="Ng V."/>
            <person name="Clum A."/>
            <person name="Steindorff A."/>
            <person name="Ohm R.A."/>
            <person name="Martin F."/>
            <person name="Silar P."/>
            <person name="Natvig D.O."/>
            <person name="Lalanne C."/>
            <person name="Gautier V."/>
            <person name="Ament-Velasquez S.L."/>
            <person name="Kruys A."/>
            <person name="Hutchinson M.I."/>
            <person name="Powell A.J."/>
            <person name="Barry K."/>
            <person name="Miller A.N."/>
            <person name="Grigoriev I.V."/>
            <person name="Debuchy R."/>
            <person name="Gladieux P."/>
            <person name="Hiltunen Thoren M."/>
            <person name="Johannesson H."/>
        </authorList>
    </citation>
    <scope>NUCLEOTIDE SEQUENCE</scope>
    <source>
        <strain evidence="1">CBS 955.72</strain>
    </source>
</reference>
<gene>
    <name evidence="1" type="ORF">B0T25DRAFT_434037</name>
</gene>
<dbReference type="EMBL" id="JAUIQD010000005">
    <property type="protein sequence ID" value="KAK3350321.1"/>
    <property type="molecule type" value="Genomic_DNA"/>
</dbReference>
<dbReference type="Proteomes" id="UP001275084">
    <property type="component" value="Unassembled WGS sequence"/>
</dbReference>
<organism evidence="1 2">
    <name type="scientific">Lasiosphaeria hispida</name>
    <dbReference type="NCBI Taxonomy" id="260671"/>
    <lineage>
        <taxon>Eukaryota</taxon>
        <taxon>Fungi</taxon>
        <taxon>Dikarya</taxon>
        <taxon>Ascomycota</taxon>
        <taxon>Pezizomycotina</taxon>
        <taxon>Sordariomycetes</taxon>
        <taxon>Sordariomycetidae</taxon>
        <taxon>Sordariales</taxon>
        <taxon>Lasiosphaeriaceae</taxon>
        <taxon>Lasiosphaeria</taxon>
    </lineage>
</organism>
<reference evidence="1" key="2">
    <citation type="submission" date="2023-06" db="EMBL/GenBank/DDBJ databases">
        <authorList>
            <consortium name="Lawrence Berkeley National Laboratory"/>
            <person name="Haridas S."/>
            <person name="Hensen N."/>
            <person name="Bonometti L."/>
            <person name="Westerberg I."/>
            <person name="Brannstrom I.O."/>
            <person name="Guillou S."/>
            <person name="Cros-Aarteil S."/>
            <person name="Calhoun S."/>
            <person name="Kuo A."/>
            <person name="Mondo S."/>
            <person name="Pangilinan J."/>
            <person name="Riley R."/>
            <person name="Labutti K."/>
            <person name="Andreopoulos B."/>
            <person name="Lipzen A."/>
            <person name="Chen C."/>
            <person name="Yanf M."/>
            <person name="Daum C."/>
            <person name="Ng V."/>
            <person name="Clum A."/>
            <person name="Steindorff A."/>
            <person name="Ohm R."/>
            <person name="Martin F."/>
            <person name="Silar P."/>
            <person name="Natvig D."/>
            <person name="Lalanne C."/>
            <person name="Gautier V."/>
            <person name="Ament-Velasquez S.L."/>
            <person name="Kruys A."/>
            <person name="Hutchinson M.I."/>
            <person name="Powell A.J."/>
            <person name="Barry K."/>
            <person name="Miller A.N."/>
            <person name="Grigoriev I.V."/>
            <person name="Debuchy R."/>
            <person name="Gladieux P."/>
            <person name="Thoren M.H."/>
            <person name="Johannesson H."/>
        </authorList>
    </citation>
    <scope>NUCLEOTIDE SEQUENCE</scope>
    <source>
        <strain evidence="1">CBS 955.72</strain>
    </source>
</reference>
<sequence length="257" mass="30751">TSNYYVAYQDILKPKHGHCPIPSYDMDMESIPAIRRWQYTYRYSKMFYKRNCGFAQFCFLCSCWITNQKAWLYYCQNHINNHQVPFHYNPVFFHHTATYIGYYPIYLRQIDLLANTQIKQAKPEIMQDSQPHISEIIQTINPVSRQSRQDYELVYNTAETPNGSSEGYYMVDCLLDEWKSWFYVKWGDGSCRNILNHELIKNVRRNYRGLGPGMEILHTRHARGKKVEYCVHFKGRPSKEDIWVMEKFLSPKLIENH</sequence>
<evidence type="ECO:0000313" key="2">
    <source>
        <dbReference type="Proteomes" id="UP001275084"/>
    </source>
</evidence>
<keyword evidence="2" id="KW-1185">Reference proteome</keyword>
<protein>
    <submittedName>
        <fullName evidence="1">Uncharacterized protein</fullName>
    </submittedName>
</protein>